<keyword evidence="7" id="KW-0812">Transmembrane</keyword>
<evidence type="ECO:0000256" key="4">
    <source>
        <dbReference type="ARBA" id="ARBA00023163"/>
    </source>
</evidence>
<keyword evidence="7" id="KW-1133">Transmembrane helix</keyword>
<evidence type="ECO:0000256" key="1">
    <source>
        <dbReference type="ARBA" id="ARBA00022723"/>
    </source>
</evidence>
<sequence length="395" mass="44377">METVAGDSPDTPVGADPDDAAEDVSDRQENLGTDPAVLALIEGLKGPKTSVQVMTTSGWSLPVMDPNVAKSCLVFIPDRIDKEKIMDFTSIHLASLIPAEQIQNRWLNRMVPMPDHVMQAYPPSITSLLHQILKSYAGTAIRGRGVLPFVHPLQTADYEWNESLSTCLSAVRILDNPILGPEKTAVNLIRSAMSNIEKEYLSYSPMGALAAFQAYLIYTLALYFYVEQDRDDYLANAMVILQALARHVTLQGLAVRSKASNCRPIWEEWVAAEAKRRTILVMYLFDTLLAIGYELPTYLMVELQGLPAPGPKSLWQARVRTDWKLANTACETHWDNGAYLRIFELWPPPPTLDAFDAQRRRNRVDLWLEDVDEFGTFFYAFMASTHGQRIPQELS</sequence>
<dbReference type="PANTHER" id="PTHR47660">
    <property type="entry name" value="TRANSCRIPTION FACTOR WITH C2H2 AND ZN(2)-CYS(6) DNA BINDING DOMAIN (EUROFUNG)-RELATED-RELATED"/>
    <property type="match status" value="1"/>
</dbReference>
<dbReference type="EMBL" id="CABFOC020000063">
    <property type="protein sequence ID" value="CAH0056268.1"/>
    <property type="molecule type" value="Genomic_DNA"/>
</dbReference>
<name>A0A9N9ZIM5_9HYPO</name>
<keyword evidence="4" id="KW-0804">Transcription</keyword>
<reference evidence="8 9" key="2">
    <citation type="submission" date="2021-10" db="EMBL/GenBank/DDBJ databases">
        <authorList>
            <person name="Piombo E."/>
        </authorList>
    </citation>
    <scope>NUCLEOTIDE SEQUENCE [LARGE SCALE GENOMIC DNA]</scope>
</reference>
<reference evidence="9" key="1">
    <citation type="submission" date="2019-06" db="EMBL/GenBank/DDBJ databases">
        <authorList>
            <person name="Broberg M."/>
        </authorList>
    </citation>
    <scope>NUCLEOTIDE SEQUENCE [LARGE SCALE GENOMIC DNA]</scope>
</reference>
<evidence type="ECO:0000256" key="5">
    <source>
        <dbReference type="ARBA" id="ARBA00023242"/>
    </source>
</evidence>
<dbReference type="Proteomes" id="UP000775872">
    <property type="component" value="Unassembled WGS sequence"/>
</dbReference>
<keyword evidence="3" id="KW-0805">Transcription regulation</keyword>
<evidence type="ECO:0000256" key="7">
    <source>
        <dbReference type="SAM" id="Phobius"/>
    </source>
</evidence>
<dbReference type="OrthoDB" id="2441642at2759"/>
<protein>
    <recommendedName>
        <fullName evidence="10">Transcription factor domain-containing protein</fullName>
    </recommendedName>
</protein>
<dbReference type="GO" id="GO:0008270">
    <property type="term" value="F:zinc ion binding"/>
    <property type="evidence" value="ECO:0007669"/>
    <property type="project" value="InterPro"/>
</dbReference>
<evidence type="ECO:0000256" key="6">
    <source>
        <dbReference type="SAM" id="MobiDB-lite"/>
    </source>
</evidence>
<proteinExistence type="predicted"/>
<keyword evidence="5" id="KW-0539">Nucleus</keyword>
<dbReference type="PANTHER" id="PTHR47660:SF3">
    <property type="entry name" value="FINGER DOMAIN PROTEIN, PUTATIVE (AFU_ORTHOLOGUE AFUA_4G03310)-RELATED"/>
    <property type="match status" value="1"/>
</dbReference>
<dbReference type="GO" id="GO:0006351">
    <property type="term" value="P:DNA-templated transcription"/>
    <property type="evidence" value="ECO:0007669"/>
    <property type="project" value="InterPro"/>
</dbReference>
<evidence type="ECO:0000256" key="2">
    <source>
        <dbReference type="ARBA" id="ARBA00022833"/>
    </source>
</evidence>
<keyword evidence="9" id="KW-1185">Reference proteome</keyword>
<dbReference type="GO" id="GO:0003677">
    <property type="term" value="F:DNA binding"/>
    <property type="evidence" value="ECO:0007669"/>
    <property type="project" value="InterPro"/>
</dbReference>
<dbReference type="AlphaFoldDB" id="A0A9N9ZIM5"/>
<evidence type="ECO:0000313" key="8">
    <source>
        <dbReference type="EMBL" id="CAH0056268.1"/>
    </source>
</evidence>
<keyword evidence="7" id="KW-0472">Membrane</keyword>
<comment type="caution">
    <text evidence="8">The sequence shown here is derived from an EMBL/GenBank/DDBJ whole genome shotgun (WGS) entry which is preliminary data.</text>
</comment>
<organism evidence="8 9">
    <name type="scientific">Clonostachys solani</name>
    <dbReference type="NCBI Taxonomy" id="160281"/>
    <lineage>
        <taxon>Eukaryota</taxon>
        <taxon>Fungi</taxon>
        <taxon>Dikarya</taxon>
        <taxon>Ascomycota</taxon>
        <taxon>Pezizomycotina</taxon>
        <taxon>Sordariomycetes</taxon>
        <taxon>Hypocreomycetidae</taxon>
        <taxon>Hypocreales</taxon>
        <taxon>Bionectriaceae</taxon>
        <taxon>Clonostachys</taxon>
    </lineage>
</organism>
<keyword evidence="2" id="KW-0862">Zinc</keyword>
<keyword evidence="1" id="KW-0479">Metal-binding</keyword>
<feature type="transmembrane region" description="Helical" evidence="7">
    <location>
        <begin position="200"/>
        <end position="226"/>
    </location>
</feature>
<feature type="region of interest" description="Disordered" evidence="6">
    <location>
        <begin position="1"/>
        <end position="28"/>
    </location>
</feature>
<evidence type="ECO:0008006" key="10">
    <source>
        <dbReference type="Google" id="ProtNLM"/>
    </source>
</evidence>
<evidence type="ECO:0000256" key="3">
    <source>
        <dbReference type="ARBA" id="ARBA00023015"/>
    </source>
</evidence>
<accession>A0A9N9ZIM5</accession>
<gene>
    <name evidence="8" type="ORF">CSOL1703_00006207</name>
</gene>
<evidence type="ECO:0000313" key="9">
    <source>
        <dbReference type="Proteomes" id="UP000775872"/>
    </source>
</evidence>